<dbReference type="AlphaFoldDB" id="A0A0F9HWJ0"/>
<proteinExistence type="predicted"/>
<reference evidence="1" key="1">
    <citation type="journal article" date="2015" name="Nature">
        <title>Complex archaea that bridge the gap between prokaryotes and eukaryotes.</title>
        <authorList>
            <person name="Spang A."/>
            <person name="Saw J.H."/>
            <person name="Jorgensen S.L."/>
            <person name="Zaremba-Niedzwiedzka K."/>
            <person name="Martijn J."/>
            <person name="Lind A.E."/>
            <person name="van Eijk R."/>
            <person name="Schleper C."/>
            <person name="Guy L."/>
            <person name="Ettema T.J."/>
        </authorList>
    </citation>
    <scope>NUCLEOTIDE SEQUENCE</scope>
</reference>
<accession>A0A0F9HWJ0</accession>
<name>A0A0F9HWJ0_9ZZZZ</name>
<evidence type="ECO:0000313" key="1">
    <source>
        <dbReference type="EMBL" id="KKL79462.1"/>
    </source>
</evidence>
<organism evidence="1">
    <name type="scientific">marine sediment metagenome</name>
    <dbReference type="NCBI Taxonomy" id="412755"/>
    <lineage>
        <taxon>unclassified sequences</taxon>
        <taxon>metagenomes</taxon>
        <taxon>ecological metagenomes</taxon>
    </lineage>
</organism>
<comment type="caution">
    <text evidence="1">The sequence shown here is derived from an EMBL/GenBank/DDBJ whole genome shotgun (WGS) entry which is preliminary data.</text>
</comment>
<protein>
    <submittedName>
        <fullName evidence="1">Uncharacterized protein</fullName>
    </submittedName>
</protein>
<dbReference type="EMBL" id="LAZR01023164">
    <property type="protein sequence ID" value="KKL79462.1"/>
    <property type="molecule type" value="Genomic_DNA"/>
</dbReference>
<sequence>MEIIDGVEQGSGAVAAITSGTIDGAIIGGSTAAAGTFTTLSADSIADLDSIALFDSNDSHSLTITWDENDTSNRTLKFKVSTGSRVLTMTGDATIADWFDQSVKTTASPAFTSVGAVGDTDLLSFAADALTVNGTISSGAITCTALDAGSGTIETTGKGRFVGSDFMTDGGFDDDGAWSIGDNWSVTGSQGVYSGGAVAPTYLQPDPALTIISGRDYVASINIVSWSGTLSPLMLVGGDQNTLSTDTGVQYSYFTTVNTTNARLRAADQELTVDDFTLRLLPENPSEVGDLIVWRDLTVAGTIAWLSSM</sequence>
<gene>
    <name evidence="1" type="ORF">LCGC14_2014600</name>
</gene>